<feature type="compositionally biased region" description="Low complexity" evidence="1">
    <location>
        <begin position="85"/>
        <end position="97"/>
    </location>
</feature>
<dbReference type="Proteomes" id="UP000235392">
    <property type="component" value="Unassembled WGS sequence"/>
</dbReference>
<dbReference type="AlphaFoldDB" id="A0A2N5SSD7"/>
<organism evidence="2 5">
    <name type="scientific">Puccinia coronata f. sp. avenae</name>
    <dbReference type="NCBI Taxonomy" id="200324"/>
    <lineage>
        <taxon>Eukaryota</taxon>
        <taxon>Fungi</taxon>
        <taxon>Dikarya</taxon>
        <taxon>Basidiomycota</taxon>
        <taxon>Pucciniomycotina</taxon>
        <taxon>Pucciniomycetes</taxon>
        <taxon>Pucciniales</taxon>
        <taxon>Pucciniaceae</taxon>
        <taxon>Puccinia</taxon>
    </lineage>
</organism>
<evidence type="ECO:0000313" key="4">
    <source>
        <dbReference type="EMBL" id="PLW56077.1"/>
    </source>
</evidence>
<evidence type="ECO:0000313" key="6">
    <source>
        <dbReference type="Proteomes" id="UP000235392"/>
    </source>
</evidence>
<keyword evidence="5" id="KW-1185">Reference proteome</keyword>
<name>A0A2N5SSD7_9BASI</name>
<accession>A0A2N5SSD7</accession>
<dbReference type="EMBL" id="PGCI01000017">
    <property type="protein sequence ID" value="PLW49279.1"/>
    <property type="molecule type" value="Genomic_DNA"/>
</dbReference>
<protein>
    <submittedName>
        <fullName evidence="2">Uncharacterized protein</fullName>
    </submittedName>
</protein>
<reference evidence="5 6" key="1">
    <citation type="submission" date="2017-11" db="EMBL/GenBank/DDBJ databases">
        <title>De novo assembly and phasing of dikaryotic genomes from two isolates of Puccinia coronata f. sp. avenae, the causal agent of oat crown rust.</title>
        <authorList>
            <person name="Miller M.E."/>
            <person name="Zhang Y."/>
            <person name="Omidvar V."/>
            <person name="Sperschneider J."/>
            <person name="Schwessinger B."/>
            <person name="Raley C."/>
            <person name="Palmer J.M."/>
            <person name="Garnica D."/>
            <person name="Upadhyaya N."/>
            <person name="Rathjen J."/>
            <person name="Taylor J.M."/>
            <person name="Park R.F."/>
            <person name="Dodds P.N."/>
            <person name="Hirsch C.D."/>
            <person name="Kianian S.F."/>
            <person name="Figueroa M."/>
        </authorList>
    </citation>
    <scope>NUCLEOTIDE SEQUENCE [LARGE SCALE GENOMIC DNA]</scope>
    <source>
        <strain evidence="2">12NC29</strain>
        <strain evidence="3">12SD80</strain>
    </source>
</reference>
<proteinExistence type="predicted"/>
<dbReference type="EMBL" id="PGCJ01000878">
    <property type="protein sequence ID" value="PLW16144.1"/>
    <property type="molecule type" value="Genomic_DNA"/>
</dbReference>
<evidence type="ECO:0000313" key="2">
    <source>
        <dbReference type="EMBL" id="PLW16144.1"/>
    </source>
</evidence>
<evidence type="ECO:0000313" key="3">
    <source>
        <dbReference type="EMBL" id="PLW49279.1"/>
    </source>
</evidence>
<evidence type="ECO:0000256" key="1">
    <source>
        <dbReference type="SAM" id="MobiDB-lite"/>
    </source>
</evidence>
<comment type="caution">
    <text evidence="2">The sequence shown here is derived from an EMBL/GenBank/DDBJ whole genome shotgun (WGS) entry which is preliminary data.</text>
</comment>
<sequence>MPQDLQHSRTRNLTTPRSSLALVDHRHSMIASRGGPHLPSRPTDGNGYGISHKLVEHMGGMQNDRHAKMGTGWGRRAGPPPPLPAAAAAAAARRPPACTTEPQDNLAAMYHQQQDANVLVAGAMAQIGGAPNFLRADGSNYREWAAGMERVAYDFLVL</sequence>
<evidence type="ECO:0000313" key="5">
    <source>
        <dbReference type="Proteomes" id="UP000235388"/>
    </source>
</evidence>
<dbReference type="EMBL" id="PGCJ01000025">
    <property type="protein sequence ID" value="PLW56077.1"/>
    <property type="molecule type" value="Genomic_DNA"/>
</dbReference>
<feature type="region of interest" description="Disordered" evidence="1">
    <location>
        <begin position="63"/>
        <end position="97"/>
    </location>
</feature>
<dbReference type="Proteomes" id="UP000235388">
    <property type="component" value="Unassembled WGS sequence"/>
</dbReference>
<gene>
    <name evidence="4" type="ORF">PCANC_03928</name>
    <name evidence="2" type="ORF">PCANC_17171</name>
    <name evidence="3" type="ORF">PCASD_02698</name>
</gene>